<dbReference type="GO" id="GO:1990170">
    <property type="term" value="P:stress response to cadmium ion"/>
    <property type="evidence" value="ECO:0007669"/>
    <property type="project" value="TreeGrafter"/>
</dbReference>
<dbReference type="Gene3D" id="4.10.860.10">
    <property type="entry name" value="UVR domain"/>
    <property type="match status" value="1"/>
</dbReference>
<evidence type="ECO:0000313" key="2">
    <source>
        <dbReference type="EMBL" id="TCS81582.1"/>
    </source>
</evidence>
<dbReference type="GO" id="GO:0005507">
    <property type="term" value="F:copper ion binding"/>
    <property type="evidence" value="ECO:0007669"/>
    <property type="project" value="TreeGrafter"/>
</dbReference>
<evidence type="ECO:0000313" key="3">
    <source>
        <dbReference type="Proteomes" id="UP000295788"/>
    </source>
</evidence>
<dbReference type="Proteomes" id="UP000295788">
    <property type="component" value="Unassembled WGS sequence"/>
</dbReference>
<dbReference type="EMBL" id="SMAB01000012">
    <property type="protein sequence ID" value="TCS81582.1"/>
    <property type="molecule type" value="Genomic_DNA"/>
</dbReference>
<evidence type="ECO:0000259" key="1">
    <source>
        <dbReference type="PROSITE" id="PS50151"/>
    </source>
</evidence>
<feature type="domain" description="UVR" evidence="1">
    <location>
        <begin position="134"/>
        <end position="169"/>
    </location>
</feature>
<dbReference type="PIRSF" id="PIRSF015034">
    <property type="entry name" value="YacH"/>
    <property type="match status" value="1"/>
</dbReference>
<dbReference type="GO" id="GO:0050897">
    <property type="term" value="F:cobalt ion binding"/>
    <property type="evidence" value="ECO:0007669"/>
    <property type="project" value="TreeGrafter"/>
</dbReference>
<dbReference type="PROSITE" id="PS50151">
    <property type="entry name" value="UVR"/>
    <property type="match status" value="1"/>
</dbReference>
<gene>
    <name evidence="2" type="ORF">EDD72_11278</name>
</gene>
<reference evidence="2 3" key="1">
    <citation type="submission" date="2019-03" db="EMBL/GenBank/DDBJ databases">
        <title>Genomic Encyclopedia of Type Strains, Phase IV (KMG-IV): sequencing the most valuable type-strain genomes for metagenomic binning, comparative biology and taxonomic classification.</title>
        <authorList>
            <person name="Goeker M."/>
        </authorList>
    </citation>
    <scope>NUCLEOTIDE SEQUENCE [LARGE SCALE GENOMIC DNA]</scope>
    <source>
        <strain evidence="2 3">DSM 23802</strain>
    </source>
</reference>
<dbReference type="InterPro" id="IPR001943">
    <property type="entry name" value="UVR_dom"/>
</dbReference>
<dbReference type="GO" id="GO:0046870">
    <property type="term" value="F:cadmium ion binding"/>
    <property type="evidence" value="ECO:0007669"/>
    <property type="project" value="TreeGrafter"/>
</dbReference>
<keyword evidence="3" id="KW-1185">Reference proteome</keyword>
<dbReference type="InterPro" id="IPR025542">
    <property type="entry name" value="YacH"/>
</dbReference>
<comment type="caution">
    <text evidence="2">The sequence shown here is derived from an EMBL/GenBank/DDBJ whole genome shotgun (WGS) entry which is preliminary data.</text>
</comment>
<dbReference type="GO" id="GO:1990169">
    <property type="term" value="P:stress response to copper ion"/>
    <property type="evidence" value="ECO:0007669"/>
    <property type="project" value="TreeGrafter"/>
</dbReference>
<dbReference type="PANTHER" id="PTHR38430">
    <property type="entry name" value="PROTEIN-ARGININE KINASE ACTIVATOR PROTEIN"/>
    <property type="match status" value="1"/>
</dbReference>
<proteinExistence type="predicted"/>
<dbReference type="SUPFAM" id="SSF46600">
    <property type="entry name" value="C-terminal UvrC-binding domain of UvrB"/>
    <property type="match status" value="1"/>
</dbReference>
<sequence>MLCENCQQRPATLHFTKIINGQKNEYHLCEQCAKEKGEMFSYDDSGFSFNNLLSGLLNFDPIKNGHQVITSPDQLRCKTCGLTFSQFKKMGKFGCHDCYNYFEPQLEPIFRRIHGNSQHIGKVPHRSGENIKIKREIVQLKEQLQRKILAEEFEEAAKLRDQIKALESKLSERRG</sequence>
<organism evidence="2 3">
    <name type="scientific">Tepidibacillus fermentans</name>
    <dbReference type="NCBI Taxonomy" id="1281767"/>
    <lineage>
        <taxon>Bacteria</taxon>
        <taxon>Bacillati</taxon>
        <taxon>Bacillota</taxon>
        <taxon>Bacilli</taxon>
        <taxon>Bacillales</taxon>
        <taxon>Bacillaceae</taxon>
        <taxon>Tepidibacillus</taxon>
    </lineage>
</organism>
<dbReference type="InterPro" id="IPR036876">
    <property type="entry name" value="UVR_dom_sf"/>
</dbReference>
<keyword evidence="2" id="KW-0808">Transferase</keyword>
<dbReference type="AlphaFoldDB" id="A0A4V2USI5"/>
<accession>A0A4V2USI5</accession>
<keyword evidence="2" id="KW-0418">Kinase</keyword>
<dbReference type="Pfam" id="PF02151">
    <property type="entry name" value="UVR"/>
    <property type="match status" value="1"/>
</dbReference>
<dbReference type="OrthoDB" id="9788704at2"/>
<dbReference type="GO" id="GO:0016301">
    <property type="term" value="F:kinase activity"/>
    <property type="evidence" value="ECO:0007669"/>
    <property type="project" value="UniProtKB-KW"/>
</dbReference>
<dbReference type="PANTHER" id="PTHR38430:SF1">
    <property type="entry name" value="PROTEIN-ARGININE KINASE ACTIVATOR PROTEIN"/>
    <property type="match status" value="1"/>
</dbReference>
<dbReference type="GO" id="GO:0008270">
    <property type="term" value="F:zinc ion binding"/>
    <property type="evidence" value="ECO:0007669"/>
    <property type="project" value="TreeGrafter"/>
</dbReference>
<protein>
    <submittedName>
        <fullName evidence="2">Protein arginine kinase activator</fullName>
    </submittedName>
</protein>
<dbReference type="RefSeq" id="WP_132769300.1">
    <property type="nucleotide sequence ID" value="NZ_SMAB01000012.1"/>
</dbReference>
<name>A0A4V2USI5_9BACI</name>